<keyword evidence="3" id="KW-1185">Reference proteome</keyword>
<name>A0A1I8PKU5_STOCA</name>
<dbReference type="VEuPathDB" id="VectorBase:SCAU008995"/>
<reference evidence="2" key="1">
    <citation type="submission" date="2020-05" db="UniProtKB">
        <authorList>
            <consortium name="EnsemblMetazoa"/>
        </authorList>
    </citation>
    <scope>IDENTIFICATION</scope>
    <source>
        <strain evidence="2">USDA</strain>
    </source>
</reference>
<keyword evidence="1" id="KW-0732">Signal</keyword>
<organism evidence="2 3">
    <name type="scientific">Stomoxys calcitrans</name>
    <name type="common">Stable fly</name>
    <name type="synonym">Conops calcitrans</name>
    <dbReference type="NCBI Taxonomy" id="35570"/>
    <lineage>
        <taxon>Eukaryota</taxon>
        <taxon>Metazoa</taxon>
        <taxon>Ecdysozoa</taxon>
        <taxon>Arthropoda</taxon>
        <taxon>Hexapoda</taxon>
        <taxon>Insecta</taxon>
        <taxon>Pterygota</taxon>
        <taxon>Neoptera</taxon>
        <taxon>Endopterygota</taxon>
        <taxon>Diptera</taxon>
        <taxon>Brachycera</taxon>
        <taxon>Muscomorpha</taxon>
        <taxon>Muscoidea</taxon>
        <taxon>Muscidae</taxon>
        <taxon>Stomoxys</taxon>
    </lineage>
</organism>
<evidence type="ECO:0000313" key="2">
    <source>
        <dbReference type="EnsemblMetazoa" id="SCAU008995-PA"/>
    </source>
</evidence>
<accession>A0A1I8PKU5</accession>
<dbReference type="KEGG" id="scac:106091783"/>
<sequence>MIKPVVVIVLLATVALAKAQGFTPLCPGCPTVLESPADFAKATNVLKESLTQLTAGEGPNYKLGKINSGSKQVISGIFYKINANLIDENEATKTCDIEIIRAREVTITLKCEEEDEVKRVHEYIRE</sequence>
<feature type="signal peptide" evidence="1">
    <location>
        <begin position="1"/>
        <end position="19"/>
    </location>
</feature>
<dbReference type="EnsemblMetazoa" id="SCAU008995-RA">
    <property type="protein sequence ID" value="SCAU008995-PA"/>
    <property type="gene ID" value="SCAU008995"/>
</dbReference>
<evidence type="ECO:0008006" key="4">
    <source>
        <dbReference type="Google" id="ProtNLM"/>
    </source>
</evidence>
<evidence type="ECO:0000313" key="3">
    <source>
        <dbReference type="Proteomes" id="UP000095300"/>
    </source>
</evidence>
<feature type="chain" id="PRO_5009326831" description="Cystatin domain-containing protein" evidence="1">
    <location>
        <begin position="20"/>
        <end position="126"/>
    </location>
</feature>
<dbReference type="SUPFAM" id="SSF54403">
    <property type="entry name" value="Cystatin/monellin"/>
    <property type="match status" value="1"/>
</dbReference>
<dbReference type="AlphaFoldDB" id="A0A1I8PKU5"/>
<dbReference type="InterPro" id="IPR046350">
    <property type="entry name" value="Cystatin_sf"/>
</dbReference>
<protein>
    <recommendedName>
        <fullName evidence="4">Cystatin domain-containing protein</fullName>
    </recommendedName>
</protein>
<evidence type="ECO:0000256" key="1">
    <source>
        <dbReference type="SAM" id="SignalP"/>
    </source>
</evidence>
<dbReference type="Gene3D" id="3.10.450.10">
    <property type="match status" value="1"/>
</dbReference>
<gene>
    <name evidence="2" type="primary">106091783</name>
</gene>
<dbReference type="OrthoDB" id="6357437at2759"/>
<proteinExistence type="predicted"/>
<dbReference type="Proteomes" id="UP000095300">
    <property type="component" value="Unassembled WGS sequence"/>
</dbReference>